<evidence type="ECO:0000256" key="7">
    <source>
        <dbReference type="SAM" id="Phobius"/>
    </source>
</evidence>
<feature type="transmembrane region" description="Helical" evidence="7">
    <location>
        <begin position="255"/>
        <end position="276"/>
    </location>
</feature>
<feature type="transmembrane region" description="Helical" evidence="7">
    <location>
        <begin position="118"/>
        <end position="140"/>
    </location>
</feature>
<sequence length="474" mass="48432">MTDQSIGTAEQLKDPNYTPSLGRAVPLGIQHVLAMFVSNVTPAIIVAGAAGFGFGSNSPDFPELLYMIQMSMLFAGVATLLQTVSIGPVGAKLPIVQGTSFAFLPIMIPLVAGKGVDGLAALFTGVLIGGLFHAALGTVIGKIRFALPPLVTGLVVTMIGLALVKVGIQYAAGGVPAIGTPEYGSLLNWSAALIVIIVTLGLKFFTRGMLSVSAVLVGLIVGYVYAILVGMLPVASIAGSWNNASAFALPMPFKYGFEMSAAAIIGFCLMAFISAIETVGDVSGIAKGGAGREATEEEIKGATYADGFGTAVAGIFGGLPNTSFSQNVGLIAMTGVMSRHVVTIGAIFLIICGLIPKVGGVIRTVPIEVLGGGVIVMFGMVVAAGISMLSDVDWNRRNMVIFAISLSVGLGLQLEPGAVQYLPDTLRILMTSGLLPAAFLAIVLNLVLPQELSAESTEEVSGGLAGDSKGSLPG</sequence>
<dbReference type="GO" id="GO:0042907">
    <property type="term" value="F:xanthine transmembrane transporter activity"/>
    <property type="evidence" value="ECO:0007669"/>
    <property type="project" value="TreeGrafter"/>
</dbReference>
<evidence type="ECO:0000256" key="2">
    <source>
        <dbReference type="ARBA" id="ARBA00008821"/>
    </source>
</evidence>
<evidence type="ECO:0000256" key="1">
    <source>
        <dbReference type="ARBA" id="ARBA00004141"/>
    </source>
</evidence>
<feature type="transmembrane region" description="Helical" evidence="7">
    <location>
        <begin position="428"/>
        <end position="448"/>
    </location>
</feature>
<feature type="transmembrane region" description="Helical" evidence="7">
    <location>
        <begin position="401"/>
        <end position="422"/>
    </location>
</feature>
<dbReference type="AlphaFoldDB" id="A0A6B0TR83"/>
<accession>A0A6B0TR83</accession>
<proteinExistence type="inferred from homology"/>
<evidence type="ECO:0000313" key="9">
    <source>
        <dbReference type="Proteomes" id="UP000436016"/>
    </source>
</evidence>
<evidence type="ECO:0000256" key="5">
    <source>
        <dbReference type="ARBA" id="ARBA00022989"/>
    </source>
</evidence>
<dbReference type="Proteomes" id="UP000436016">
    <property type="component" value="Unassembled WGS sequence"/>
</dbReference>
<name>A0A6B0TR83_9RHOB</name>
<feature type="transmembrane region" description="Helical" evidence="7">
    <location>
        <begin position="369"/>
        <end position="389"/>
    </location>
</feature>
<gene>
    <name evidence="8" type="ORF">GSH16_02510</name>
</gene>
<feature type="transmembrane region" description="Helical" evidence="7">
    <location>
        <begin position="212"/>
        <end position="235"/>
    </location>
</feature>
<evidence type="ECO:0000256" key="3">
    <source>
        <dbReference type="ARBA" id="ARBA00022448"/>
    </source>
</evidence>
<comment type="caution">
    <text evidence="8">The sequence shown here is derived from an EMBL/GenBank/DDBJ whole genome shotgun (WGS) entry which is preliminary data.</text>
</comment>
<feature type="transmembrane region" description="Helical" evidence="7">
    <location>
        <begin position="93"/>
        <end position="112"/>
    </location>
</feature>
<keyword evidence="3" id="KW-0813">Transport</keyword>
<keyword evidence="4 7" id="KW-0812">Transmembrane</keyword>
<evidence type="ECO:0000256" key="6">
    <source>
        <dbReference type="ARBA" id="ARBA00023136"/>
    </source>
</evidence>
<dbReference type="EMBL" id="WUWG01000001">
    <property type="protein sequence ID" value="MXU64305.1"/>
    <property type="molecule type" value="Genomic_DNA"/>
</dbReference>
<dbReference type="RefSeq" id="WP_160851528.1">
    <property type="nucleotide sequence ID" value="NZ_WUWG01000001.1"/>
</dbReference>
<feature type="transmembrane region" description="Helical" evidence="7">
    <location>
        <begin position="147"/>
        <end position="166"/>
    </location>
</feature>
<evidence type="ECO:0000256" key="4">
    <source>
        <dbReference type="ARBA" id="ARBA00022692"/>
    </source>
</evidence>
<dbReference type="InterPro" id="IPR006043">
    <property type="entry name" value="NCS2"/>
</dbReference>
<comment type="similarity">
    <text evidence="2">Belongs to the nucleobase:cation symporter-2 (NCS2) (TC 2.A.40) family.</text>
</comment>
<protein>
    <submittedName>
        <fullName evidence="8">Purine permease</fullName>
    </submittedName>
</protein>
<feature type="transmembrane region" description="Helical" evidence="7">
    <location>
        <begin position="341"/>
        <end position="363"/>
    </location>
</feature>
<dbReference type="PANTHER" id="PTHR42810:SF2">
    <property type="entry name" value="PURINE PERMEASE C1399.01C-RELATED"/>
    <property type="match status" value="1"/>
</dbReference>
<dbReference type="Pfam" id="PF00860">
    <property type="entry name" value="Xan_ur_permease"/>
    <property type="match status" value="1"/>
</dbReference>
<evidence type="ECO:0000313" key="8">
    <source>
        <dbReference type="EMBL" id="MXU64305.1"/>
    </source>
</evidence>
<comment type="subcellular location">
    <subcellularLocation>
        <location evidence="1">Membrane</location>
        <topology evidence="1">Multi-pass membrane protein</topology>
    </subcellularLocation>
</comment>
<keyword evidence="6 7" id="KW-0472">Membrane</keyword>
<dbReference type="InterPro" id="IPR006042">
    <property type="entry name" value="Xan_ur_permease"/>
</dbReference>
<dbReference type="GO" id="GO:0005886">
    <property type="term" value="C:plasma membrane"/>
    <property type="evidence" value="ECO:0007669"/>
    <property type="project" value="TreeGrafter"/>
</dbReference>
<organism evidence="8 9">
    <name type="scientific">Oceanomicrobium pacificus</name>
    <dbReference type="NCBI Taxonomy" id="2692916"/>
    <lineage>
        <taxon>Bacteria</taxon>
        <taxon>Pseudomonadati</taxon>
        <taxon>Pseudomonadota</taxon>
        <taxon>Alphaproteobacteria</taxon>
        <taxon>Rhodobacterales</taxon>
        <taxon>Paracoccaceae</taxon>
        <taxon>Oceanomicrobium</taxon>
    </lineage>
</organism>
<dbReference type="NCBIfam" id="TIGR00801">
    <property type="entry name" value="ncs2"/>
    <property type="match status" value="1"/>
</dbReference>
<feature type="transmembrane region" description="Helical" evidence="7">
    <location>
        <begin position="186"/>
        <end position="205"/>
    </location>
</feature>
<feature type="transmembrane region" description="Helical" evidence="7">
    <location>
        <begin position="32"/>
        <end position="52"/>
    </location>
</feature>
<feature type="transmembrane region" description="Helical" evidence="7">
    <location>
        <begin position="64"/>
        <end position="81"/>
    </location>
</feature>
<dbReference type="PANTHER" id="PTHR42810">
    <property type="entry name" value="PURINE PERMEASE C1399.01C-RELATED"/>
    <property type="match status" value="1"/>
</dbReference>
<dbReference type="NCBIfam" id="NF037981">
    <property type="entry name" value="NCS2_1"/>
    <property type="match status" value="1"/>
</dbReference>
<keyword evidence="5 7" id="KW-1133">Transmembrane helix</keyword>
<keyword evidence="9" id="KW-1185">Reference proteome</keyword>
<reference evidence="8 9" key="1">
    <citation type="submission" date="2019-12" db="EMBL/GenBank/DDBJ databases">
        <title>Strain KN286 was isolated from seawater, which was collected from Caroline Seamount in the tropical western Pacific.</title>
        <authorList>
            <person name="Wang Q."/>
        </authorList>
    </citation>
    <scope>NUCLEOTIDE SEQUENCE [LARGE SCALE GENOMIC DNA]</scope>
    <source>
        <strain evidence="8 9">KN286</strain>
    </source>
</reference>